<proteinExistence type="predicted"/>
<keyword evidence="2" id="KW-0812">Transmembrane</keyword>
<sequence>MRITTMLIIVITVLLTIVLMQNTDPVRFTILFSDVRMSKLTAMAATAVVGFVLGYLVGRPKRAREIAPQYREDDEEGDGFDTLSEEDRKYISND</sequence>
<name>A0ABW2YWH7_9SPHI</name>
<protein>
    <recommendedName>
        <fullName evidence="5">Lipopolysaccharide assembly protein A domain-containing protein</fullName>
    </recommendedName>
</protein>
<organism evidence="3 4">
    <name type="scientific">Mucilaginibacter calamicampi</name>
    <dbReference type="NCBI Taxonomy" id="1302352"/>
    <lineage>
        <taxon>Bacteria</taxon>
        <taxon>Pseudomonadati</taxon>
        <taxon>Bacteroidota</taxon>
        <taxon>Sphingobacteriia</taxon>
        <taxon>Sphingobacteriales</taxon>
        <taxon>Sphingobacteriaceae</taxon>
        <taxon>Mucilaginibacter</taxon>
    </lineage>
</organism>
<keyword evidence="4" id="KW-1185">Reference proteome</keyword>
<reference evidence="4" key="1">
    <citation type="journal article" date="2019" name="Int. J. Syst. Evol. Microbiol.">
        <title>The Global Catalogue of Microorganisms (GCM) 10K type strain sequencing project: providing services to taxonomists for standard genome sequencing and annotation.</title>
        <authorList>
            <consortium name="The Broad Institute Genomics Platform"/>
            <consortium name="The Broad Institute Genome Sequencing Center for Infectious Disease"/>
            <person name="Wu L."/>
            <person name="Ma J."/>
        </authorList>
    </citation>
    <scope>NUCLEOTIDE SEQUENCE [LARGE SCALE GENOMIC DNA]</scope>
    <source>
        <strain evidence="4">CCUG 63418</strain>
    </source>
</reference>
<feature type="region of interest" description="Disordered" evidence="1">
    <location>
        <begin position="67"/>
        <end position="94"/>
    </location>
</feature>
<dbReference type="RefSeq" id="WP_377096627.1">
    <property type="nucleotide sequence ID" value="NZ_JBHTHU010000001.1"/>
</dbReference>
<gene>
    <name evidence="3" type="ORF">ACFQZS_01520</name>
</gene>
<evidence type="ECO:0000313" key="3">
    <source>
        <dbReference type="EMBL" id="MFD0748801.1"/>
    </source>
</evidence>
<accession>A0ABW2YWH7</accession>
<evidence type="ECO:0000313" key="4">
    <source>
        <dbReference type="Proteomes" id="UP001596958"/>
    </source>
</evidence>
<evidence type="ECO:0008006" key="5">
    <source>
        <dbReference type="Google" id="ProtNLM"/>
    </source>
</evidence>
<evidence type="ECO:0000256" key="2">
    <source>
        <dbReference type="SAM" id="Phobius"/>
    </source>
</evidence>
<evidence type="ECO:0000256" key="1">
    <source>
        <dbReference type="SAM" id="MobiDB-lite"/>
    </source>
</evidence>
<comment type="caution">
    <text evidence="3">The sequence shown here is derived from an EMBL/GenBank/DDBJ whole genome shotgun (WGS) entry which is preliminary data.</text>
</comment>
<feature type="compositionally biased region" description="Basic and acidic residues" evidence="1">
    <location>
        <begin position="85"/>
        <end position="94"/>
    </location>
</feature>
<dbReference type="EMBL" id="JBHTHU010000001">
    <property type="protein sequence ID" value="MFD0748801.1"/>
    <property type="molecule type" value="Genomic_DNA"/>
</dbReference>
<dbReference type="Proteomes" id="UP001596958">
    <property type="component" value="Unassembled WGS sequence"/>
</dbReference>
<feature type="transmembrane region" description="Helical" evidence="2">
    <location>
        <begin position="40"/>
        <end position="58"/>
    </location>
</feature>
<keyword evidence="2" id="KW-0472">Membrane</keyword>
<keyword evidence="2" id="KW-1133">Transmembrane helix</keyword>